<dbReference type="Gene3D" id="2.160.20.20">
    <property type="match status" value="1"/>
</dbReference>
<feature type="non-terminal residue" evidence="2">
    <location>
        <position position="1308"/>
    </location>
</feature>
<sequence length="1308" mass="128607">MQGAAGRLLFRIWTFCGGERLPNGDSCMRRKSLTPQKKRDLLLAGVSALALVLTQAPPASAANYSIDGGTTETVPGTHPALWDLDGDDLQVGVQTRGTLQINGGGVVKAGAVVVADNPNTTGIITVDGAGAKLIATDTAQQSLIARDGNGQLSFTRGGTGDFHYLMVGADTGSIGTLSVDGVGSTVAATDTLWVGANGTGTLRVVNGGAVTANVLDIGKKYTAGATNNGSVLISGRGSTVTAQTGSIGNAGEGSITLSGGGVLSVGTLTLAGGSANDSKGSLNIGAAPGQAAAAGGTFSGNVVFGPGDSAINFNHTDGLLIDASISSAAQSPDSGTINQIAGDTTLTGDNSSFGGAVLITGGVLELGRNGASGDLGTASISTGSDATHHGYLVFRRTDLFTVNNVISGTGIVGQYGTGTTVLTQSNSYSGGTEFSRGTLSVSAEDNLGAAAGTLTFNGGTLQMTGTSMTSTQRDIIWEAGGGGFDIADANNVFTISQGIGTVAVYGGKLTKTGAGTLVLSGINHYEGGTDIDAGTLSVSADNNLGNINGDLRFAGGTLEATSNLTTDRAVRLSGAGGALAATSGNTLTLANSVSDLGAAPGTLTKTGGGTVTLAAANTYSGGTVISEGTLRLGSGSVGHDGLISGDVVNNASLVVANLGLTALDGVISGTGALTQQGPGILTLSGRNTYSGGTTLLAGTISVSQDTNLGVVSGGLTLDGGTLQVTGTDYEETQRSIDFGSHGGGFDIVDANNSFTVSSALSGTGAFTKTGAGALVLSADSSGYSGAVDVRAGDLRLDGAILGGSLSVDNQADLGGHGTIRGAASFASGATLFGQSNQQITFGNGLALASGSQTDVTLNGAPSTQALFDVHGDLALNGTLNVEQGSVVGAGVYRIFDYSGTLTDNGMTIGTVADGDVTDYSLQTAINHQVNLVNYAGRNFFFWDGTGTSGDGTIHGGDGTWDAATSNWTSADGLAASQWQNDTFAVFGGAAGTGGTVTIDAGFAPSVNGMQFMNDGYLLTGGALTLAGYGDQLIIVGDGSLQSSSMTATIASVIEGSEGLRKSGAGQLVLTADNTYTGTTTVTEGLLTLGEGGRINASSDIVLASTRYGTGNLAIDKTTDFTLSNQISGTGDVFKRGIGTTTFAGDNSFSGGLNVEAGTAKAGVADHAFGSGRVKIAGGATLDLADLNETIGGLDGNQSGDGNITLGSGTLTLNQDLHGGYSGVISGSGGLVKNGSGDLVLYGANDYSGQSTINAGSLVQGAQGGFSSASTYSVASGATVELGGFATSMAGLNNAGSVAFGGQGGTVLS</sequence>
<dbReference type="InterPro" id="IPR030895">
    <property type="entry name" value="T5SS_PEPC_rpt"/>
</dbReference>
<dbReference type="InterPro" id="IPR013425">
    <property type="entry name" value="Autotrns_rpt"/>
</dbReference>
<evidence type="ECO:0000313" key="2">
    <source>
        <dbReference type="EMBL" id="KAA9367344.1"/>
    </source>
</evidence>
<dbReference type="InterPro" id="IPR051551">
    <property type="entry name" value="Autotransporter_adhesion"/>
</dbReference>
<accession>A0A5N1JZ90</accession>
<evidence type="ECO:0000313" key="3">
    <source>
        <dbReference type="Proteomes" id="UP000327108"/>
    </source>
</evidence>
<organism evidence="2 3">
    <name type="scientific">Ochrobactrum quorumnocens</name>
    <dbReference type="NCBI Taxonomy" id="271865"/>
    <lineage>
        <taxon>Bacteria</taxon>
        <taxon>Pseudomonadati</taxon>
        <taxon>Pseudomonadota</taxon>
        <taxon>Alphaproteobacteria</taxon>
        <taxon>Hyphomicrobiales</taxon>
        <taxon>Brucellaceae</taxon>
        <taxon>Brucella/Ochrobactrum group</taxon>
        <taxon>Ochrobactrum</taxon>
    </lineage>
</organism>
<dbReference type="InterPro" id="IPR012332">
    <property type="entry name" value="Autotransporter_pectin_lyase_C"/>
</dbReference>
<dbReference type="NCBIfam" id="TIGR02601">
    <property type="entry name" value="autotrns_rpt"/>
    <property type="match status" value="8"/>
</dbReference>
<reference evidence="2 3" key="1">
    <citation type="submission" date="2019-09" db="EMBL/GenBank/DDBJ databases">
        <title>Biological control of the noxious weed angled onion (Allium triquetrum) thwarted by endophytic bacteria in Victoria, Australia.</title>
        <authorList>
            <person name="Tehranchian P."/>
            <person name="Adair R.J."/>
            <person name="Van T.H."/>
            <person name="Morrison P.D."/>
            <person name="Williams H."/>
            <person name="Lawrie A.C."/>
        </authorList>
    </citation>
    <scope>NUCLEOTIDE SEQUENCE [LARGE SCALE GENOMIC DNA]</scope>
    <source>
        <strain evidence="2 3">RPTAtOch1</strain>
    </source>
</reference>
<name>A0A5N1JZ90_9HYPH</name>
<dbReference type="SUPFAM" id="SSF51126">
    <property type="entry name" value="Pectin lyase-like"/>
    <property type="match status" value="4"/>
</dbReference>
<evidence type="ECO:0008006" key="4">
    <source>
        <dbReference type="Google" id="ProtNLM"/>
    </source>
</evidence>
<dbReference type="EMBL" id="VYXQ01000013">
    <property type="protein sequence ID" value="KAA9367344.1"/>
    <property type="molecule type" value="Genomic_DNA"/>
</dbReference>
<comment type="caution">
    <text evidence="2">The sequence shown here is derived from an EMBL/GenBank/DDBJ whole genome shotgun (WGS) entry which is preliminary data.</text>
</comment>
<keyword evidence="1" id="KW-0732">Signal</keyword>
<dbReference type="NCBIfam" id="TIGR04393">
    <property type="entry name" value="rpt_T5SS_PEPC"/>
    <property type="match status" value="1"/>
</dbReference>
<dbReference type="Pfam" id="PF12951">
    <property type="entry name" value="PATR"/>
    <property type="match status" value="9"/>
</dbReference>
<gene>
    <name evidence="2" type="ORF">F3W84_14640</name>
</gene>
<protein>
    <recommendedName>
        <fullName evidence="4">Autotransporter outer membrane beta-barrel domain-containing protein</fullName>
    </recommendedName>
</protein>
<dbReference type="InterPro" id="IPR011050">
    <property type="entry name" value="Pectin_lyase_fold/virulence"/>
</dbReference>
<keyword evidence="3" id="KW-1185">Reference proteome</keyword>
<dbReference type="PANTHER" id="PTHR35037">
    <property type="entry name" value="C-TERMINAL REGION OF AIDA-LIKE PROTEIN"/>
    <property type="match status" value="1"/>
</dbReference>
<evidence type="ECO:0000256" key="1">
    <source>
        <dbReference type="ARBA" id="ARBA00022729"/>
    </source>
</evidence>
<dbReference type="Proteomes" id="UP000327108">
    <property type="component" value="Unassembled WGS sequence"/>
</dbReference>
<dbReference type="PANTHER" id="PTHR35037:SF3">
    <property type="entry name" value="C-TERMINAL REGION OF AIDA-LIKE PROTEIN"/>
    <property type="match status" value="1"/>
</dbReference>
<proteinExistence type="predicted"/>